<evidence type="ECO:0000313" key="2">
    <source>
        <dbReference type="EMBL" id="PRB88793.1"/>
    </source>
</evidence>
<dbReference type="EMBL" id="PCPH01000004">
    <property type="protein sequence ID" value="PRB88793.1"/>
    <property type="molecule type" value="Genomic_DNA"/>
</dbReference>
<name>A0A2S9CPJ8_CHRCI</name>
<dbReference type="OrthoDB" id="1249429at2"/>
<accession>A0A2S9CPJ8</accession>
<sequence length="234" mass="27830">MEIKFLLKEKILLKTKYIKLINKKDFDKIMINKQDIKHINLQFGEIYKQDIIIRVSFRTFTNDYIFNISDIFNNNRTITLIGSLNDPLGIYNQGYIDNFKLITDKKGKIDWYELNNKQKYYYLRGLALLSGVKEAIDNTNSIIIIDLSKVKTDLDVYYEVGKAFFNSYGYFGTEINSFIDCLCNIDESMKKREKMPILKIKGYSNFKKYFYNNNFYHDFYKELSTSNFEIINSK</sequence>
<evidence type="ECO:0000313" key="1">
    <source>
        <dbReference type="EMBL" id="PRB82418.1"/>
    </source>
</evidence>
<dbReference type="EMBL" id="PCPP01000003">
    <property type="protein sequence ID" value="PRB82418.1"/>
    <property type="molecule type" value="Genomic_DNA"/>
</dbReference>
<gene>
    <name evidence="1" type="ORF">CQ022_17135</name>
    <name evidence="2" type="ORF">CQ033_16030</name>
</gene>
<evidence type="ECO:0000313" key="4">
    <source>
        <dbReference type="Proteomes" id="UP000238534"/>
    </source>
</evidence>
<comment type="caution">
    <text evidence="1">The sequence shown here is derived from an EMBL/GenBank/DDBJ whole genome shotgun (WGS) entry which is preliminary data.</text>
</comment>
<organism evidence="1 4">
    <name type="scientific">Chryseobacterium culicis</name>
    <dbReference type="NCBI Taxonomy" id="680127"/>
    <lineage>
        <taxon>Bacteria</taxon>
        <taxon>Pseudomonadati</taxon>
        <taxon>Bacteroidota</taxon>
        <taxon>Flavobacteriia</taxon>
        <taxon>Flavobacteriales</taxon>
        <taxon>Weeksellaceae</taxon>
        <taxon>Chryseobacterium group</taxon>
        <taxon>Chryseobacterium</taxon>
    </lineage>
</organism>
<evidence type="ECO:0000313" key="3">
    <source>
        <dbReference type="Proteomes" id="UP000238325"/>
    </source>
</evidence>
<proteinExistence type="predicted"/>
<dbReference type="Proteomes" id="UP000238534">
    <property type="component" value="Unassembled WGS sequence"/>
</dbReference>
<dbReference type="Proteomes" id="UP000238325">
    <property type="component" value="Unassembled WGS sequence"/>
</dbReference>
<reference evidence="3 4" key="1">
    <citation type="submission" date="2017-09" db="EMBL/GenBank/DDBJ databases">
        <title>Genomic, metabolic, and phenotypic characteristics of bacterial isolates from the natural microbiome of the model nematode Caenorhabditis elegans.</title>
        <authorList>
            <person name="Zimmermann J."/>
            <person name="Obeng N."/>
            <person name="Yang W."/>
            <person name="Obeng O."/>
            <person name="Kissoyan K."/>
            <person name="Pees B."/>
            <person name="Dirksen P."/>
            <person name="Hoppner M."/>
            <person name="Franke A."/>
            <person name="Rosenstiel P."/>
            <person name="Leippe M."/>
            <person name="Dierking K."/>
            <person name="Kaleta C."/>
            <person name="Schulenburg H."/>
        </authorList>
    </citation>
    <scope>NUCLEOTIDE SEQUENCE [LARGE SCALE GENOMIC DNA]</scope>
    <source>
        <strain evidence="1 4">MYb25</strain>
        <strain evidence="2 3">MYb44</strain>
    </source>
</reference>
<dbReference type="AlphaFoldDB" id="A0A2S9CPJ8"/>
<protein>
    <recommendedName>
        <fullName evidence="5">Barstar (Barnase inhibitor)</fullName>
    </recommendedName>
</protein>
<evidence type="ECO:0008006" key="5">
    <source>
        <dbReference type="Google" id="ProtNLM"/>
    </source>
</evidence>
<keyword evidence="3" id="KW-1185">Reference proteome</keyword>
<dbReference type="RefSeq" id="WP_105683540.1">
    <property type="nucleotide sequence ID" value="NZ_JBBGZD010000003.1"/>
</dbReference>